<dbReference type="PANTHER" id="PTHR43162:SF1">
    <property type="entry name" value="PRESTALK A DIFFERENTIATION PROTEIN A"/>
    <property type="match status" value="1"/>
</dbReference>
<evidence type="ECO:0000313" key="2">
    <source>
        <dbReference type="EMBL" id="KFF02825.1"/>
    </source>
</evidence>
<dbReference type="InterPro" id="IPR016040">
    <property type="entry name" value="NAD(P)-bd_dom"/>
</dbReference>
<keyword evidence="3" id="KW-1185">Reference proteome</keyword>
<evidence type="ECO:0000313" key="3">
    <source>
        <dbReference type="Proteomes" id="UP000028703"/>
    </source>
</evidence>
<feature type="domain" description="NAD(P)-binding" evidence="1">
    <location>
        <begin position="7"/>
        <end position="123"/>
    </location>
</feature>
<dbReference type="EMBL" id="JPRO01000010">
    <property type="protein sequence ID" value="KFF02825.1"/>
    <property type="molecule type" value="Genomic_DNA"/>
</dbReference>
<protein>
    <submittedName>
        <fullName evidence="2">NAD-dependent dehydratase</fullName>
    </submittedName>
</protein>
<dbReference type="InterPro" id="IPR036291">
    <property type="entry name" value="NAD(P)-bd_dom_sf"/>
</dbReference>
<reference evidence="2 3" key="1">
    <citation type="submission" date="2014-07" db="EMBL/GenBank/DDBJ databases">
        <title>Genome of Chryseobacterium luteum DSM 18605.</title>
        <authorList>
            <person name="Stropko S.J."/>
            <person name="Pipes S.E."/>
            <person name="Newman J.D."/>
        </authorList>
    </citation>
    <scope>NUCLEOTIDE SEQUENCE [LARGE SCALE GENOMIC DNA]</scope>
    <source>
        <strain evidence="2 3">DSM 18605</strain>
    </source>
</reference>
<comment type="caution">
    <text evidence="2">The sequence shown here is derived from an EMBL/GenBank/DDBJ whole genome shotgun (WGS) entry which is preliminary data.</text>
</comment>
<name>A0A085ZEG1_9FLAO</name>
<dbReference type="InterPro" id="IPR051604">
    <property type="entry name" value="Ergot_Alk_Oxidoreductase"/>
</dbReference>
<dbReference type="STRING" id="421531.IX38_12740"/>
<sequence length="326" mass="35976">MKIIITGSLGHISKPLAKELVQKGHAVTVISSNPDKQRDIEAIGATAAIGLIEDVSFLAKTFTGADAVYTMLPPFKFQENPNLDAREEARRLTSNYVAAIQQSGVKKVVHLSSIGAHTDKGNGLLAFHFVAEKVMKELPADVSITFMRPVGFYYNLYQFMDIVKGEGFLKGFVGLFLTLRHYGLTGLLQGKKGLIVSNYGAEDKMPWVSPLDIAASISEELISTFKGRKARYVTSEELTCKQIATILGTAVGKPYLKWVAISDKQMLDALLKYKMPLNLANDITEMNASQRNGGILFEDYYKNIPTMGKVKMKDFALEFATVYNSK</sequence>
<dbReference type="Gene3D" id="3.40.50.720">
    <property type="entry name" value="NAD(P)-binding Rossmann-like Domain"/>
    <property type="match status" value="2"/>
</dbReference>
<dbReference type="SUPFAM" id="SSF51735">
    <property type="entry name" value="NAD(P)-binding Rossmann-fold domains"/>
    <property type="match status" value="1"/>
</dbReference>
<accession>A0A085ZEG1</accession>
<dbReference type="PANTHER" id="PTHR43162">
    <property type="match status" value="1"/>
</dbReference>
<dbReference type="Proteomes" id="UP000028703">
    <property type="component" value="Unassembled WGS sequence"/>
</dbReference>
<dbReference type="OrthoDB" id="2149806at2"/>
<dbReference type="Gene3D" id="3.90.25.10">
    <property type="entry name" value="UDP-galactose 4-epimerase, domain 1"/>
    <property type="match status" value="1"/>
</dbReference>
<dbReference type="eggNOG" id="COG0702">
    <property type="taxonomic scope" value="Bacteria"/>
</dbReference>
<dbReference type="RefSeq" id="WP_034705332.1">
    <property type="nucleotide sequence ID" value="NZ_JPRO01000010.1"/>
</dbReference>
<dbReference type="AlphaFoldDB" id="A0A085ZEG1"/>
<organism evidence="2 3">
    <name type="scientific">Chryseobacterium luteum</name>
    <dbReference type="NCBI Taxonomy" id="421531"/>
    <lineage>
        <taxon>Bacteria</taxon>
        <taxon>Pseudomonadati</taxon>
        <taxon>Bacteroidota</taxon>
        <taxon>Flavobacteriia</taxon>
        <taxon>Flavobacteriales</taxon>
        <taxon>Weeksellaceae</taxon>
        <taxon>Chryseobacterium group</taxon>
        <taxon>Chryseobacterium</taxon>
    </lineage>
</organism>
<dbReference type="Pfam" id="PF13460">
    <property type="entry name" value="NAD_binding_10"/>
    <property type="match status" value="1"/>
</dbReference>
<gene>
    <name evidence="2" type="ORF">IX38_12740</name>
</gene>
<proteinExistence type="predicted"/>
<evidence type="ECO:0000259" key="1">
    <source>
        <dbReference type="Pfam" id="PF13460"/>
    </source>
</evidence>